<dbReference type="PROSITE" id="PS01186">
    <property type="entry name" value="EGF_2"/>
    <property type="match status" value="1"/>
</dbReference>
<feature type="compositionally biased region" description="Acidic residues" evidence="1">
    <location>
        <begin position="1"/>
        <end position="16"/>
    </location>
</feature>
<evidence type="ECO:0000259" key="3">
    <source>
        <dbReference type="PROSITE" id="PS01186"/>
    </source>
</evidence>
<evidence type="ECO:0000313" key="5">
    <source>
        <dbReference type="Proteomes" id="UP000784294"/>
    </source>
</evidence>
<sequence length="211" mass="23397">MDLEASVEDPTDDSNESEANHNSKDDVDFDTWSSQDTLKEELPPSSQPTQAPESTIKFRPLRFNQPGVNRTRQSPAWHLLHMVSRIPGSSICPGSWTAPSTDQSVATSSGGIWVESDDRGVNSYAVAATPDRRGVMDLPAGETDHSEQPSVLPSICLNWARCLDMKSWPEQMDAKPIQGDPCLCRLGYAGRHCQLRKHLLMIDLLKMCLLH</sequence>
<dbReference type="SUPFAM" id="SSF57196">
    <property type="entry name" value="EGF/Laminin"/>
    <property type="match status" value="1"/>
</dbReference>
<gene>
    <name evidence="4" type="ORF">PXEA_LOCUS35215</name>
</gene>
<comment type="caution">
    <text evidence="4">The sequence shown here is derived from an EMBL/GenBank/DDBJ whole genome shotgun (WGS) entry which is preliminary data.</text>
</comment>
<dbReference type="EMBL" id="CAAALY010270952">
    <property type="protein sequence ID" value="VEL41775.1"/>
    <property type="molecule type" value="Genomic_DNA"/>
</dbReference>
<protein>
    <recommendedName>
        <fullName evidence="2 3">EGF-like domain-containing protein</fullName>
    </recommendedName>
</protein>
<evidence type="ECO:0000313" key="4">
    <source>
        <dbReference type="EMBL" id="VEL41775.1"/>
    </source>
</evidence>
<dbReference type="InterPro" id="IPR000742">
    <property type="entry name" value="EGF"/>
</dbReference>
<dbReference type="Gene3D" id="2.10.25.10">
    <property type="entry name" value="Laminin"/>
    <property type="match status" value="1"/>
</dbReference>
<dbReference type="Proteomes" id="UP000784294">
    <property type="component" value="Unassembled WGS sequence"/>
</dbReference>
<name>A0A448XPN7_9PLAT</name>
<reference evidence="4" key="1">
    <citation type="submission" date="2018-11" db="EMBL/GenBank/DDBJ databases">
        <authorList>
            <consortium name="Pathogen Informatics"/>
        </authorList>
    </citation>
    <scope>NUCLEOTIDE SEQUENCE</scope>
</reference>
<dbReference type="AlphaFoldDB" id="A0A448XPN7"/>
<evidence type="ECO:0000256" key="1">
    <source>
        <dbReference type="SAM" id="MobiDB-lite"/>
    </source>
</evidence>
<feature type="region of interest" description="Disordered" evidence="1">
    <location>
        <begin position="1"/>
        <end position="56"/>
    </location>
</feature>
<proteinExistence type="predicted"/>
<evidence type="ECO:0000259" key="2">
    <source>
        <dbReference type="PROSITE" id="PS00022"/>
    </source>
</evidence>
<organism evidence="4 5">
    <name type="scientific">Protopolystoma xenopodis</name>
    <dbReference type="NCBI Taxonomy" id="117903"/>
    <lineage>
        <taxon>Eukaryota</taxon>
        <taxon>Metazoa</taxon>
        <taxon>Spiralia</taxon>
        <taxon>Lophotrochozoa</taxon>
        <taxon>Platyhelminthes</taxon>
        <taxon>Monogenea</taxon>
        <taxon>Polyopisthocotylea</taxon>
        <taxon>Polystomatidea</taxon>
        <taxon>Polystomatidae</taxon>
        <taxon>Protopolystoma</taxon>
    </lineage>
</organism>
<feature type="domain" description="EGF-like" evidence="2 3">
    <location>
        <begin position="182"/>
        <end position="193"/>
    </location>
</feature>
<dbReference type="PROSITE" id="PS00022">
    <property type="entry name" value="EGF_1"/>
    <property type="match status" value="1"/>
</dbReference>
<keyword evidence="5" id="KW-1185">Reference proteome</keyword>
<accession>A0A448XPN7</accession>